<dbReference type="EMBL" id="FOGZ01000008">
    <property type="protein sequence ID" value="SER74219.1"/>
    <property type="molecule type" value="Genomic_DNA"/>
</dbReference>
<dbReference type="CDD" id="cd05233">
    <property type="entry name" value="SDR_c"/>
    <property type="match status" value="1"/>
</dbReference>
<dbReference type="Gene3D" id="3.40.50.720">
    <property type="entry name" value="NAD(P)-binding Rossmann-like Domain"/>
    <property type="match status" value="1"/>
</dbReference>
<evidence type="ECO:0000313" key="5">
    <source>
        <dbReference type="Proteomes" id="UP000198815"/>
    </source>
</evidence>
<dbReference type="PRINTS" id="PR00080">
    <property type="entry name" value="SDRFAMILY"/>
</dbReference>
<proteinExistence type="inferred from homology"/>
<reference evidence="4 5" key="1">
    <citation type="submission" date="2016-10" db="EMBL/GenBank/DDBJ databases">
        <authorList>
            <person name="de Groot N.N."/>
        </authorList>
    </citation>
    <scope>NUCLEOTIDE SEQUENCE [LARGE SCALE GENOMIC DNA]</scope>
    <source>
        <strain evidence="4 5">DSM 16859</strain>
    </source>
</reference>
<comment type="similarity">
    <text evidence="1 3">Belongs to the short-chain dehydrogenases/reductases (SDR) family.</text>
</comment>
<dbReference type="InterPro" id="IPR002347">
    <property type="entry name" value="SDR_fam"/>
</dbReference>
<dbReference type="InterPro" id="IPR036291">
    <property type="entry name" value="NAD(P)-bd_dom_sf"/>
</dbReference>
<accession>A0A1H9RQN1</accession>
<dbReference type="STRING" id="64702.SAMN05443377_10854"/>
<dbReference type="PANTHER" id="PTHR44196">
    <property type="entry name" value="DEHYDROGENASE/REDUCTASE SDR FAMILY MEMBER 7B"/>
    <property type="match status" value="1"/>
</dbReference>
<dbReference type="SUPFAM" id="SSF51735">
    <property type="entry name" value="NAD(P)-binding Rossmann-fold domains"/>
    <property type="match status" value="1"/>
</dbReference>
<gene>
    <name evidence="4" type="ORF">SAMN05443377_10854</name>
</gene>
<dbReference type="GO" id="GO:0016491">
    <property type="term" value="F:oxidoreductase activity"/>
    <property type="evidence" value="ECO:0007669"/>
    <property type="project" value="UniProtKB-KW"/>
</dbReference>
<keyword evidence="2" id="KW-0560">Oxidoreductase</keyword>
<evidence type="ECO:0000256" key="1">
    <source>
        <dbReference type="ARBA" id="ARBA00006484"/>
    </source>
</evidence>
<protein>
    <recommendedName>
        <fullName evidence="6">Short-chain dehydrogenase</fullName>
    </recommendedName>
</protein>
<dbReference type="Pfam" id="PF00106">
    <property type="entry name" value="adh_short"/>
    <property type="match status" value="1"/>
</dbReference>
<evidence type="ECO:0000256" key="2">
    <source>
        <dbReference type="ARBA" id="ARBA00023002"/>
    </source>
</evidence>
<dbReference type="PRINTS" id="PR00081">
    <property type="entry name" value="GDHRDH"/>
</dbReference>
<dbReference type="Proteomes" id="UP000198815">
    <property type="component" value="Unassembled WGS sequence"/>
</dbReference>
<dbReference type="PIRSF" id="PIRSF000126">
    <property type="entry name" value="11-beta-HSD1"/>
    <property type="match status" value="1"/>
</dbReference>
<keyword evidence="5" id="KW-1185">Reference proteome</keyword>
<evidence type="ECO:0008006" key="6">
    <source>
        <dbReference type="Google" id="ProtNLM"/>
    </source>
</evidence>
<name>A0A1H9RQN1_9ACTN</name>
<organism evidence="4 5">
    <name type="scientific">Propionibacterium cyclohexanicum</name>
    <dbReference type="NCBI Taxonomy" id="64702"/>
    <lineage>
        <taxon>Bacteria</taxon>
        <taxon>Bacillati</taxon>
        <taxon>Actinomycetota</taxon>
        <taxon>Actinomycetes</taxon>
        <taxon>Propionibacteriales</taxon>
        <taxon>Propionibacteriaceae</taxon>
        <taxon>Propionibacterium</taxon>
    </lineage>
</organism>
<dbReference type="AlphaFoldDB" id="A0A1H9RQN1"/>
<evidence type="ECO:0000256" key="3">
    <source>
        <dbReference type="RuleBase" id="RU000363"/>
    </source>
</evidence>
<dbReference type="PANTHER" id="PTHR44196:SF2">
    <property type="entry name" value="SHORT-CHAIN DEHYDROGENASE-RELATED"/>
    <property type="match status" value="1"/>
</dbReference>
<evidence type="ECO:0000313" key="4">
    <source>
        <dbReference type="EMBL" id="SER74219.1"/>
    </source>
</evidence>
<dbReference type="GO" id="GO:0016020">
    <property type="term" value="C:membrane"/>
    <property type="evidence" value="ECO:0007669"/>
    <property type="project" value="TreeGrafter"/>
</dbReference>
<sequence>MRPGRTRGRTHVPYSDRLGPMATALVTGGSSGIGYAFAQQLAARGDDLVLVARDEPKLRSAAETLHTLFGVDVETVVADLSVREDLVRVERLLGDREIDTLVNDAGFACHGDLLDEDWSVQAAAFDVMCLAVLVLSGSAGRAMSARGRGEIINVSSINALLGADNYSAVKRWMVSYTEALAGRLAGTGVRASVVLPGWVKTNFHSAAGLERPHIPGWLWVKPSQVAASALDAVRRGAVICVPTVRWRIAAWALRHGPDALPRVVARSVRSGHRPKAGH</sequence>